<dbReference type="CDD" id="cd00085">
    <property type="entry name" value="HNHc"/>
    <property type="match status" value="1"/>
</dbReference>
<sequence length="265" mass="31501">MSKLKLTCKNCGKDVYKMPSEVRSRNIFCDRKCWSKYQEQFRRTEKCDYCGEKFTKRQSNFNGKHKFCCRECKDEWQKEGLKGKENPFFNREHSTESISKMKATLKYVRFSGEENPRYCRVPVKCEECGQVTLKIPYLIIRSEHQYCSEKCRHVGQSKIVCGENNPNYNPNLTSEDRKKRMKVLGYVHFKNTVLKRDDFKCVICDSKENVVVHHLNSYHWDKENRLNPDNAVVLCQSCHLAFHKIYGQKYNTIKQFKEFYETPAS</sequence>
<dbReference type="STRING" id="154621.RV11_GL003509"/>
<dbReference type="RefSeq" id="WP_010768987.1">
    <property type="nucleotide sequence ID" value="NZ_ASWE01000001.1"/>
</dbReference>
<dbReference type="EMBL" id="AJAT01000017">
    <property type="protein sequence ID" value="EOL41995.1"/>
    <property type="molecule type" value="Genomic_DNA"/>
</dbReference>
<dbReference type="InterPro" id="IPR003615">
    <property type="entry name" value="HNH_nuc"/>
</dbReference>
<accession>R3WJG0</accession>
<dbReference type="HOGENOM" id="CLU_952650_0_0_9"/>
<dbReference type="AlphaFoldDB" id="R3WJG0"/>
<evidence type="ECO:0008006" key="5">
    <source>
        <dbReference type="Google" id="ProtNLM"/>
    </source>
</evidence>
<evidence type="ECO:0000259" key="2">
    <source>
        <dbReference type="SMART" id="SM00746"/>
    </source>
</evidence>
<dbReference type="Proteomes" id="UP000013785">
    <property type="component" value="Unassembled WGS sequence"/>
</dbReference>
<dbReference type="InterPro" id="IPR002711">
    <property type="entry name" value="HNH"/>
</dbReference>
<proteinExistence type="predicted"/>
<evidence type="ECO:0000313" key="3">
    <source>
        <dbReference type="EMBL" id="EOL41995.1"/>
    </source>
</evidence>
<dbReference type="eggNOG" id="COG3440">
    <property type="taxonomic scope" value="Bacteria"/>
</dbReference>
<feature type="domain" description="TRASH" evidence="2">
    <location>
        <begin position="8"/>
        <end position="41"/>
    </location>
</feature>
<dbReference type="Pfam" id="PF07460">
    <property type="entry name" value="NUMOD3"/>
    <property type="match status" value="1"/>
</dbReference>
<dbReference type="InterPro" id="IPR003611">
    <property type="entry name" value="NUMOD3"/>
</dbReference>
<protein>
    <recommendedName>
        <fullName evidence="5">HNH nuclease domain-containing protein</fullName>
    </recommendedName>
</protein>
<dbReference type="GO" id="GO:0003677">
    <property type="term" value="F:DNA binding"/>
    <property type="evidence" value="ECO:0007669"/>
    <property type="project" value="InterPro"/>
</dbReference>
<dbReference type="PATRIC" id="fig|1158610.3.peg.2319"/>
<dbReference type="Pfam" id="PF01844">
    <property type="entry name" value="HNH"/>
    <property type="match status" value="1"/>
</dbReference>
<evidence type="ECO:0000313" key="4">
    <source>
        <dbReference type="Proteomes" id="UP000013785"/>
    </source>
</evidence>
<dbReference type="OrthoDB" id="962665at2"/>
<dbReference type="GO" id="GO:0004519">
    <property type="term" value="F:endonuclease activity"/>
    <property type="evidence" value="ECO:0007669"/>
    <property type="project" value="InterPro"/>
</dbReference>
<dbReference type="GO" id="GO:0008270">
    <property type="term" value="F:zinc ion binding"/>
    <property type="evidence" value="ECO:0007669"/>
    <property type="project" value="InterPro"/>
</dbReference>
<gene>
    <name evidence="3" type="ORF">UC3_02343</name>
</gene>
<evidence type="ECO:0000259" key="1">
    <source>
        <dbReference type="SMART" id="SM00507"/>
    </source>
</evidence>
<dbReference type="SMART" id="SM00746">
    <property type="entry name" value="TRASH"/>
    <property type="match status" value="2"/>
</dbReference>
<dbReference type="SMART" id="SM00507">
    <property type="entry name" value="HNHc"/>
    <property type="match status" value="1"/>
</dbReference>
<name>R3WJG0_9ENTE</name>
<reference evidence="3 4" key="1">
    <citation type="submission" date="2013-02" db="EMBL/GenBank/DDBJ databases">
        <title>The Genome Sequence of Enterococcus phoeniculicola BAA-412.</title>
        <authorList>
            <consortium name="The Broad Institute Genome Sequencing Platform"/>
            <consortium name="The Broad Institute Genome Sequencing Center for Infectious Disease"/>
            <person name="Earl A.M."/>
            <person name="Gilmore M.S."/>
            <person name="Lebreton F."/>
            <person name="Walker B."/>
            <person name="Young S.K."/>
            <person name="Zeng Q."/>
            <person name="Gargeya S."/>
            <person name="Fitzgerald M."/>
            <person name="Haas B."/>
            <person name="Abouelleil A."/>
            <person name="Alvarado L."/>
            <person name="Arachchi H.M."/>
            <person name="Berlin A.M."/>
            <person name="Chapman S.B."/>
            <person name="Dewar J."/>
            <person name="Goldberg J."/>
            <person name="Griggs A."/>
            <person name="Gujja S."/>
            <person name="Hansen M."/>
            <person name="Howarth C."/>
            <person name="Imamovic A."/>
            <person name="Larimer J."/>
            <person name="McCowan C."/>
            <person name="Murphy C."/>
            <person name="Neiman D."/>
            <person name="Pearson M."/>
            <person name="Priest M."/>
            <person name="Roberts A."/>
            <person name="Saif S."/>
            <person name="Shea T."/>
            <person name="Sisk P."/>
            <person name="Sykes S."/>
            <person name="Wortman J."/>
            <person name="Nusbaum C."/>
            <person name="Birren B."/>
        </authorList>
    </citation>
    <scope>NUCLEOTIDE SEQUENCE [LARGE SCALE GENOMIC DNA]</scope>
    <source>
        <strain evidence="3 4">ATCC BAA-412</strain>
    </source>
</reference>
<organism evidence="3 4">
    <name type="scientific">Enterococcus phoeniculicola ATCC BAA-412</name>
    <dbReference type="NCBI Taxonomy" id="1158610"/>
    <lineage>
        <taxon>Bacteria</taxon>
        <taxon>Bacillati</taxon>
        <taxon>Bacillota</taxon>
        <taxon>Bacilli</taxon>
        <taxon>Lactobacillales</taxon>
        <taxon>Enterococcaceae</taxon>
        <taxon>Enterococcus</taxon>
    </lineage>
</organism>
<dbReference type="SUPFAM" id="SSF64496">
    <property type="entry name" value="DNA-binding domain of intron-encoded endonucleases"/>
    <property type="match status" value="1"/>
</dbReference>
<keyword evidence="4" id="KW-1185">Reference proteome</keyword>
<feature type="domain" description="TRASH" evidence="2">
    <location>
        <begin position="47"/>
        <end position="80"/>
    </location>
</feature>
<dbReference type="InterPro" id="IPR011017">
    <property type="entry name" value="TRASH_dom"/>
</dbReference>
<comment type="caution">
    <text evidence="3">The sequence shown here is derived from an EMBL/GenBank/DDBJ whole genome shotgun (WGS) entry which is preliminary data.</text>
</comment>
<feature type="domain" description="HNH nuclease" evidence="1">
    <location>
        <begin position="188"/>
        <end position="240"/>
    </location>
</feature>